<reference evidence="1" key="1">
    <citation type="submission" date="2023-05" db="EMBL/GenBank/DDBJ databases">
        <authorList>
            <person name="Stuckert A."/>
        </authorList>
    </citation>
    <scope>NUCLEOTIDE SEQUENCE</scope>
</reference>
<protein>
    <submittedName>
        <fullName evidence="1">Uncharacterized protein</fullName>
    </submittedName>
</protein>
<accession>A0ABN9AE61</accession>
<feature type="non-terminal residue" evidence="1">
    <location>
        <position position="1"/>
    </location>
</feature>
<evidence type="ECO:0000313" key="2">
    <source>
        <dbReference type="Proteomes" id="UP001162483"/>
    </source>
</evidence>
<comment type="caution">
    <text evidence="1">The sequence shown here is derived from an EMBL/GenBank/DDBJ whole genome shotgun (WGS) entry which is preliminary data.</text>
</comment>
<keyword evidence="2" id="KW-1185">Reference proteome</keyword>
<evidence type="ECO:0000313" key="1">
    <source>
        <dbReference type="EMBL" id="CAI9534123.1"/>
    </source>
</evidence>
<sequence length="62" mass="7025">YTVYVYIVTVWRSVTLGFSTRQVEGLQGTCLMQRKVAFHFPHLFVKSILGSGAGDFKVIWEG</sequence>
<dbReference type="Proteomes" id="UP001162483">
    <property type="component" value="Unassembled WGS sequence"/>
</dbReference>
<name>A0ABN9AE61_9NEOB</name>
<proteinExistence type="predicted"/>
<gene>
    <name evidence="1" type="ORF">SPARVUS_LOCUS536031</name>
</gene>
<dbReference type="EMBL" id="CATNWA010000180">
    <property type="protein sequence ID" value="CAI9534123.1"/>
    <property type="molecule type" value="Genomic_DNA"/>
</dbReference>
<organism evidence="1 2">
    <name type="scientific">Staurois parvus</name>
    <dbReference type="NCBI Taxonomy" id="386267"/>
    <lineage>
        <taxon>Eukaryota</taxon>
        <taxon>Metazoa</taxon>
        <taxon>Chordata</taxon>
        <taxon>Craniata</taxon>
        <taxon>Vertebrata</taxon>
        <taxon>Euteleostomi</taxon>
        <taxon>Amphibia</taxon>
        <taxon>Batrachia</taxon>
        <taxon>Anura</taxon>
        <taxon>Neobatrachia</taxon>
        <taxon>Ranoidea</taxon>
        <taxon>Ranidae</taxon>
        <taxon>Staurois</taxon>
    </lineage>
</organism>